<dbReference type="PANTHER" id="PTHR43133">
    <property type="entry name" value="RNA POLYMERASE ECF-TYPE SIGMA FACTO"/>
    <property type="match status" value="1"/>
</dbReference>
<feature type="domain" description="PhyR sigma2" evidence="6">
    <location>
        <begin position="9"/>
        <end position="63"/>
    </location>
</feature>
<dbReference type="Pfam" id="PF08281">
    <property type="entry name" value="Sigma70_r4_2"/>
    <property type="match status" value="1"/>
</dbReference>
<proteinExistence type="inferred from homology"/>
<evidence type="ECO:0000256" key="2">
    <source>
        <dbReference type="ARBA" id="ARBA00023015"/>
    </source>
</evidence>
<comment type="similarity">
    <text evidence="1">Belongs to the sigma-70 factor family. ECF subfamily.</text>
</comment>
<comment type="caution">
    <text evidence="7">The sequence shown here is derived from an EMBL/GenBank/DDBJ whole genome shotgun (WGS) entry which is preliminary data.</text>
</comment>
<keyword evidence="3" id="KW-0731">Sigma factor</keyword>
<evidence type="ECO:0000256" key="1">
    <source>
        <dbReference type="ARBA" id="ARBA00010641"/>
    </source>
</evidence>
<name>E6PRY1_9ZZZZ</name>
<dbReference type="InterPro" id="IPR014284">
    <property type="entry name" value="RNA_pol_sigma-70_dom"/>
</dbReference>
<dbReference type="GO" id="GO:0003677">
    <property type="term" value="F:DNA binding"/>
    <property type="evidence" value="ECO:0007669"/>
    <property type="project" value="InterPro"/>
</dbReference>
<dbReference type="NCBIfam" id="TIGR02937">
    <property type="entry name" value="sigma70-ECF"/>
    <property type="match status" value="1"/>
</dbReference>
<gene>
    <name evidence="7" type="ORF">CARN2_3162</name>
</gene>
<accession>E6PRY1</accession>
<evidence type="ECO:0000256" key="3">
    <source>
        <dbReference type="ARBA" id="ARBA00023082"/>
    </source>
</evidence>
<dbReference type="Gene3D" id="1.10.10.10">
    <property type="entry name" value="Winged helix-like DNA-binding domain superfamily/Winged helix DNA-binding domain"/>
    <property type="match status" value="1"/>
</dbReference>
<evidence type="ECO:0000256" key="4">
    <source>
        <dbReference type="ARBA" id="ARBA00023163"/>
    </source>
</evidence>
<evidence type="ECO:0000259" key="5">
    <source>
        <dbReference type="Pfam" id="PF08281"/>
    </source>
</evidence>
<dbReference type="Gene3D" id="1.10.1740.10">
    <property type="match status" value="1"/>
</dbReference>
<protein>
    <submittedName>
        <fullName evidence="7">Putative RNA polymerase sigma factor</fullName>
    </submittedName>
</protein>
<dbReference type="SUPFAM" id="SSF88946">
    <property type="entry name" value="Sigma2 domain of RNA polymerase sigma factors"/>
    <property type="match status" value="1"/>
</dbReference>
<organism evidence="7">
    <name type="scientific">mine drainage metagenome</name>
    <dbReference type="NCBI Taxonomy" id="410659"/>
    <lineage>
        <taxon>unclassified sequences</taxon>
        <taxon>metagenomes</taxon>
        <taxon>ecological metagenomes</taxon>
    </lineage>
</organism>
<dbReference type="InterPro" id="IPR039425">
    <property type="entry name" value="RNA_pol_sigma-70-like"/>
</dbReference>
<dbReference type="InterPro" id="IPR053866">
    <property type="entry name" value="PhyR_sigma2"/>
</dbReference>
<dbReference type="InterPro" id="IPR013325">
    <property type="entry name" value="RNA_pol_sigma_r2"/>
</dbReference>
<dbReference type="Pfam" id="PF22029">
    <property type="entry name" value="PhyR_sigma2"/>
    <property type="match status" value="1"/>
</dbReference>
<dbReference type="EMBL" id="CABM01000047">
    <property type="protein sequence ID" value="CBH97687.1"/>
    <property type="molecule type" value="Genomic_DNA"/>
</dbReference>
<dbReference type="AlphaFoldDB" id="E6PRY1"/>
<feature type="domain" description="RNA polymerase sigma factor 70 region 4 type 2" evidence="5">
    <location>
        <begin position="106"/>
        <end position="156"/>
    </location>
</feature>
<dbReference type="PANTHER" id="PTHR43133:SF25">
    <property type="entry name" value="RNA POLYMERASE SIGMA FACTOR RFAY-RELATED"/>
    <property type="match status" value="1"/>
</dbReference>
<keyword evidence="2" id="KW-0805">Transcription regulation</keyword>
<reference evidence="7" key="1">
    <citation type="submission" date="2009-10" db="EMBL/GenBank/DDBJ databases">
        <title>Diversity of trophic interactions inside an arsenic-rich microbial ecosystem.</title>
        <authorList>
            <person name="Bertin P.N."/>
            <person name="Heinrich-Salmeron A."/>
            <person name="Pelletier E."/>
            <person name="Goulhen-Chollet F."/>
            <person name="Arsene-Ploetze F."/>
            <person name="Gallien S."/>
            <person name="Calteau A."/>
            <person name="Vallenet D."/>
            <person name="Casiot C."/>
            <person name="Chane-Woon-Ming B."/>
            <person name="Giloteaux L."/>
            <person name="Barakat M."/>
            <person name="Bonnefoy V."/>
            <person name="Bruneel O."/>
            <person name="Chandler M."/>
            <person name="Cleiss J."/>
            <person name="Duran R."/>
            <person name="Elbaz-Poulichet F."/>
            <person name="Fonknechten N."/>
            <person name="Lauga B."/>
            <person name="Mornico D."/>
            <person name="Ortet P."/>
            <person name="Schaeffer C."/>
            <person name="Siguier P."/>
            <person name="Alexander Thil Smith A."/>
            <person name="Van Dorsselaer A."/>
            <person name="Weissenbach J."/>
            <person name="Medigue C."/>
            <person name="Le Paslier D."/>
        </authorList>
    </citation>
    <scope>NUCLEOTIDE SEQUENCE</scope>
</reference>
<dbReference type="InterPro" id="IPR013324">
    <property type="entry name" value="RNA_pol_sigma_r3/r4-like"/>
</dbReference>
<dbReference type="CDD" id="cd06171">
    <property type="entry name" value="Sigma70_r4"/>
    <property type="match status" value="1"/>
</dbReference>
<keyword evidence="4" id="KW-0804">Transcription</keyword>
<evidence type="ECO:0000259" key="6">
    <source>
        <dbReference type="Pfam" id="PF22029"/>
    </source>
</evidence>
<dbReference type="InterPro" id="IPR036388">
    <property type="entry name" value="WH-like_DNA-bd_sf"/>
</dbReference>
<dbReference type="SUPFAM" id="SSF88659">
    <property type="entry name" value="Sigma3 and sigma4 domains of RNA polymerase sigma factors"/>
    <property type="match status" value="1"/>
</dbReference>
<dbReference type="GO" id="GO:0006352">
    <property type="term" value="P:DNA-templated transcription initiation"/>
    <property type="evidence" value="ECO:0007669"/>
    <property type="project" value="InterPro"/>
</dbReference>
<sequence length="181" mass="19999">MLDRHRLLTEQIPHLRRYARVLYGGRMADADDLVQDTLERAFSKWLLWRGVGSVRPWLFSIMHNLFIDQCAVRGGVGAPEALDDLPEALHPAQAATQELHLQALDMIAALQHLSVPLREVLLLVAVEDLSYADAARALGVPIGTVMSRLSRARSQLRALTDGEASAARPPLRVIEGQRSLG</sequence>
<dbReference type="GO" id="GO:0016987">
    <property type="term" value="F:sigma factor activity"/>
    <property type="evidence" value="ECO:0007669"/>
    <property type="project" value="UniProtKB-KW"/>
</dbReference>
<dbReference type="InterPro" id="IPR013249">
    <property type="entry name" value="RNA_pol_sigma70_r4_t2"/>
</dbReference>
<evidence type="ECO:0000313" key="7">
    <source>
        <dbReference type="EMBL" id="CBH97687.1"/>
    </source>
</evidence>